<proteinExistence type="predicted"/>
<keyword evidence="8" id="KW-1185">Reference proteome</keyword>
<evidence type="ECO:0000256" key="3">
    <source>
        <dbReference type="ARBA" id="ARBA00022833"/>
    </source>
</evidence>
<dbReference type="Proteomes" id="UP000015101">
    <property type="component" value="Unassembled WGS sequence"/>
</dbReference>
<feature type="domain" description="AN1-type" evidence="5">
    <location>
        <begin position="1"/>
        <end position="44"/>
    </location>
</feature>
<dbReference type="SUPFAM" id="SSF118310">
    <property type="entry name" value="AN1-like Zinc finger"/>
    <property type="match status" value="1"/>
</dbReference>
<keyword evidence="1" id="KW-0479">Metal-binding</keyword>
<dbReference type="CTD" id="20216104"/>
<dbReference type="STRING" id="6412.T1G4V6"/>
<dbReference type="EMBL" id="KB096864">
    <property type="protein sequence ID" value="ESO00888.1"/>
    <property type="molecule type" value="Genomic_DNA"/>
</dbReference>
<reference evidence="8" key="1">
    <citation type="submission" date="2012-12" db="EMBL/GenBank/DDBJ databases">
        <authorList>
            <person name="Hellsten U."/>
            <person name="Grimwood J."/>
            <person name="Chapman J.A."/>
            <person name="Shapiro H."/>
            <person name="Aerts A."/>
            <person name="Otillar R.P."/>
            <person name="Terry A.Y."/>
            <person name="Boore J.L."/>
            <person name="Simakov O."/>
            <person name="Marletaz F."/>
            <person name="Cho S.-J."/>
            <person name="Edsinger-Gonzales E."/>
            <person name="Havlak P."/>
            <person name="Kuo D.-H."/>
            <person name="Larsson T."/>
            <person name="Lv J."/>
            <person name="Arendt D."/>
            <person name="Savage R."/>
            <person name="Osoegawa K."/>
            <person name="de Jong P."/>
            <person name="Lindberg D.R."/>
            <person name="Seaver E.C."/>
            <person name="Weisblat D.A."/>
            <person name="Putnam N.H."/>
            <person name="Grigoriev I.V."/>
            <person name="Rokhsar D.S."/>
        </authorList>
    </citation>
    <scope>NUCLEOTIDE SEQUENCE</scope>
</reference>
<dbReference type="Gene3D" id="4.10.1110.10">
    <property type="entry name" value="AN1-like Zinc finger"/>
    <property type="match status" value="1"/>
</dbReference>
<dbReference type="InterPro" id="IPR053061">
    <property type="entry name" value="AN1-type_zinc_finger"/>
</dbReference>
<evidence type="ECO:0000313" key="7">
    <source>
        <dbReference type="EnsemblMetazoa" id="HelroP82704"/>
    </source>
</evidence>
<dbReference type="EMBL" id="AMQM01005238">
    <property type="status" value="NOT_ANNOTATED_CDS"/>
    <property type="molecule type" value="Genomic_DNA"/>
</dbReference>
<protein>
    <recommendedName>
        <fullName evidence="5">AN1-type domain-containing protein</fullName>
    </recommendedName>
</protein>
<keyword evidence="3" id="KW-0862">Zinc</keyword>
<keyword evidence="2 4" id="KW-0863">Zinc-finger</keyword>
<dbReference type="eggNOG" id="KOG3173">
    <property type="taxonomic scope" value="Eukaryota"/>
</dbReference>
<evidence type="ECO:0000256" key="4">
    <source>
        <dbReference type="PROSITE-ProRule" id="PRU00449"/>
    </source>
</evidence>
<evidence type="ECO:0000256" key="1">
    <source>
        <dbReference type="ARBA" id="ARBA00022723"/>
    </source>
</evidence>
<gene>
    <name evidence="7" type="primary">20216104</name>
    <name evidence="6" type="ORF">HELRODRAFT_82704</name>
</gene>
<evidence type="ECO:0000313" key="6">
    <source>
        <dbReference type="EMBL" id="ESO00888.1"/>
    </source>
</evidence>
<dbReference type="SMART" id="SM00154">
    <property type="entry name" value="ZnF_AN1"/>
    <property type="match status" value="1"/>
</dbReference>
<dbReference type="OrthoDB" id="756206at2759"/>
<dbReference type="OMA" id="QFDRYPL"/>
<dbReference type="InParanoid" id="T1G4V6"/>
<dbReference type="AlphaFoldDB" id="T1G4V6"/>
<sequence length="63" mass="7218">KKCFVCKKRTPLASNFLCRCGQNFCTLHRYPEAHACTVDYKVEGRKALRESHPVVTVPKLPKI</sequence>
<name>T1G4V6_HELRO</name>
<dbReference type="InterPro" id="IPR035896">
    <property type="entry name" value="AN1-like_Znf"/>
</dbReference>
<evidence type="ECO:0000313" key="8">
    <source>
        <dbReference type="Proteomes" id="UP000015101"/>
    </source>
</evidence>
<dbReference type="PANTHER" id="PTHR46728:SF1">
    <property type="entry name" value="AN1-TYPE ZINC FINGER PROTEIN 4"/>
    <property type="match status" value="1"/>
</dbReference>
<dbReference type="HOGENOM" id="CLU_057016_7_1_1"/>
<evidence type="ECO:0000256" key="2">
    <source>
        <dbReference type="ARBA" id="ARBA00022771"/>
    </source>
</evidence>
<reference evidence="7" key="3">
    <citation type="submission" date="2015-06" db="UniProtKB">
        <authorList>
            <consortium name="EnsemblMetazoa"/>
        </authorList>
    </citation>
    <scope>IDENTIFICATION</scope>
</reference>
<dbReference type="RefSeq" id="XP_009021059.1">
    <property type="nucleotide sequence ID" value="XM_009022811.1"/>
</dbReference>
<dbReference type="GeneID" id="20216104"/>
<evidence type="ECO:0000259" key="5">
    <source>
        <dbReference type="PROSITE" id="PS51039"/>
    </source>
</evidence>
<reference evidence="6 8" key="2">
    <citation type="journal article" date="2013" name="Nature">
        <title>Insights into bilaterian evolution from three spiralian genomes.</title>
        <authorList>
            <person name="Simakov O."/>
            <person name="Marletaz F."/>
            <person name="Cho S.J."/>
            <person name="Edsinger-Gonzales E."/>
            <person name="Havlak P."/>
            <person name="Hellsten U."/>
            <person name="Kuo D.H."/>
            <person name="Larsson T."/>
            <person name="Lv J."/>
            <person name="Arendt D."/>
            <person name="Savage R."/>
            <person name="Osoegawa K."/>
            <person name="de Jong P."/>
            <person name="Grimwood J."/>
            <person name="Chapman J.A."/>
            <person name="Shapiro H."/>
            <person name="Aerts A."/>
            <person name="Otillar R.P."/>
            <person name="Terry A.Y."/>
            <person name="Boore J.L."/>
            <person name="Grigoriev I.V."/>
            <person name="Lindberg D.R."/>
            <person name="Seaver E.C."/>
            <person name="Weisblat D.A."/>
            <person name="Putnam N.H."/>
            <person name="Rokhsar D.S."/>
        </authorList>
    </citation>
    <scope>NUCLEOTIDE SEQUENCE</scope>
</reference>
<organism evidence="7 8">
    <name type="scientific">Helobdella robusta</name>
    <name type="common">Californian leech</name>
    <dbReference type="NCBI Taxonomy" id="6412"/>
    <lineage>
        <taxon>Eukaryota</taxon>
        <taxon>Metazoa</taxon>
        <taxon>Spiralia</taxon>
        <taxon>Lophotrochozoa</taxon>
        <taxon>Annelida</taxon>
        <taxon>Clitellata</taxon>
        <taxon>Hirudinea</taxon>
        <taxon>Rhynchobdellida</taxon>
        <taxon>Glossiphoniidae</taxon>
        <taxon>Helobdella</taxon>
    </lineage>
</organism>
<dbReference type="GO" id="GO:0008270">
    <property type="term" value="F:zinc ion binding"/>
    <property type="evidence" value="ECO:0007669"/>
    <property type="project" value="UniProtKB-KW"/>
</dbReference>
<dbReference type="EnsemblMetazoa" id="HelroT82704">
    <property type="protein sequence ID" value="HelroP82704"/>
    <property type="gene ID" value="HelroG82704"/>
</dbReference>
<dbReference type="InterPro" id="IPR000058">
    <property type="entry name" value="Znf_AN1"/>
</dbReference>
<dbReference type="PANTHER" id="PTHR46728">
    <property type="entry name" value="AN1-TYPE ZINC FINGER PROTEIN 4"/>
    <property type="match status" value="1"/>
</dbReference>
<dbReference type="PROSITE" id="PS51039">
    <property type="entry name" value="ZF_AN1"/>
    <property type="match status" value="1"/>
</dbReference>
<accession>T1G4V6</accession>
<dbReference type="KEGG" id="hro:HELRODRAFT_82704"/>
<dbReference type="Pfam" id="PF01428">
    <property type="entry name" value="zf-AN1"/>
    <property type="match status" value="1"/>
</dbReference>